<dbReference type="PANTHER" id="PTHR30203:SF21">
    <property type="entry name" value="OUTER MEMBRANE COMPONENT OF MULTIDRUG EFFLUX PUMP-RELATED"/>
    <property type="match status" value="1"/>
</dbReference>
<dbReference type="AlphaFoldDB" id="A0AAP9HAX0"/>
<keyword evidence="3" id="KW-0564">Palmitate</keyword>
<name>A0AAP9HAX0_9GAMM</name>
<evidence type="ECO:0000313" key="7">
    <source>
        <dbReference type="Proteomes" id="UP000424872"/>
    </source>
</evidence>
<keyword evidence="3" id="KW-1134">Transmembrane beta strand</keyword>
<reference evidence="7" key="1">
    <citation type="submission" date="2017-11" db="EMBL/GenBank/DDBJ databases">
        <title>Genome sequence of Pantoea sp. MSR2.</title>
        <authorList>
            <person name="Nascimento F.X."/>
        </authorList>
    </citation>
    <scope>NUCLEOTIDE SEQUENCE [LARGE SCALE GENOMIC DNA]</scope>
    <source>
        <strain evidence="7">MSR2</strain>
        <plasmid evidence="7">pmsr2c</plasmid>
    </source>
</reference>
<dbReference type="Proteomes" id="UP000424872">
    <property type="component" value="Plasmid pMSR2C"/>
</dbReference>
<keyword evidence="3" id="KW-0449">Lipoprotein</keyword>
<evidence type="ECO:0000256" key="2">
    <source>
        <dbReference type="ARBA" id="ARBA00007613"/>
    </source>
</evidence>
<dbReference type="EMBL" id="CP024639">
    <property type="protein sequence ID" value="QGR09772.1"/>
    <property type="molecule type" value="Genomic_DNA"/>
</dbReference>
<keyword evidence="3" id="KW-0812">Transmembrane</keyword>
<evidence type="ECO:0000313" key="6">
    <source>
        <dbReference type="EMBL" id="QGR09772.1"/>
    </source>
</evidence>
<dbReference type="Gene3D" id="1.20.1600.10">
    <property type="entry name" value="Outer membrane efflux proteins (OEP)"/>
    <property type="match status" value="1"/>
</dbReference>
<geneLocation type="plasmid" evidence="6">
    <name>pMSR2C</name>
</geneLocation>
<dbReference type="Proteomes" id="UP001171299">
    <property type="component" value="Unassembled WGS sequence"/>
</dbReference>
<comment type="subcellular location">
    <subcellularLocation>
        <location evidence="1 3">Cell outer membrane</location>
        <topology evidence="1 3">Lipid-anchor</topology>
    </subcellularLocation>
</comment>
<comment type="similarity">
    <text evidence="2 3">Belongs to the outer membrane factor (OMF) (TC 1.B.17) family.</text>
</comment>
<dbReference type="KEGG" id="ppho:CTZ24_25285"/>
<proteinExistence type="inferred from homology"/>
<reference evidence="6" key="2">
    <citation type="journal article" date="2020" name="Environ. Microbiol.">
        <title>The extreme plant-growth-promoting properties of Pantoea phytobeneficialis MSR2 revealed by functional and genomic analysis.</title>
        <authorList>
            <person name="Nascimento F.X."/>
            <person name="Hernandez A.G."/>
            <person name="Glick B.R."/>
            <person name="Rossi M.J."/>
        </authorList>
    </citation>
    <scope>NUCLEOTIDE SEQUENCE</scope>
    <source>
        <strain evidence="6">MSR2</strain>
    </source>
</reference>
<organism evidence="6 7">
    <name type="scientific">Pantoea phytobeneficialis</name>
    <dbReference type="NCBI Taxonomy" id="2052056"/>
    <lineage>
        <taxon>Bacteria</taxon>
        <taxon>Pseudomonadati</taxon>
        <taxon>Pseudomonadota</taxon>
        <taxon>Gammaproteobacteria</taxon>
        <taxon>Enterobacterales</taxon>
        <taxon>Erwiniaceae</taxon>
        <taxon>Pantoea</taxon>
    </lineage>
</organism>
<evidence type="ECO:0000256" key="4">
    <source>
        <dbReference type="SAM" id="MobiDB-lite"/>
    </source>
</evidence>
<dbReference type="Gene3D" id="2.20.200.10">
    <property type="entry name" value="Outer membrane efflux proteins (OEP)"/>
    <property type="match status" value="1"/>
</dbReference>
<feature type="region of interest" description="Disordered" evidence="4">
    <location>
        <begin position="468"/>
        <end position="493"/>
    </location>
</feature>
<keyword evidence="6" id="KW-0614">Plasmid</keyword>
<gene>
    <name evidence="6" type="ORF">CTZ24_25285</name>
    <name evidence="5" type="ORF">Q3404_25350</name>
</gene>
<geneLocation type="plasmid" evidence="7">
    <name>pmsr2c</name>
</geneLocation>
<keyword evidence="3" id="KW-0472">Membrane</keyword>
<dbReference type="PANTHER" id="PTHR30203">
    <property type="entry name" value="OUTER MEMBRANE CATION EFFLUX PROTEIN"/>
    <property type="match status" value="1"/>
</dbReference>
<dbReference type="PROSITE" id="PS51257">
    <property type="entry name" value="PROKAR_LIPOPROTEIN"/>
    <property type="match status" value="1"/>
</dbReference>
<dbReference type="GO" id="GO:0015562">
    <property type="term" value="F:efflux transmembrane transporter activity"/>
    <property type="evidence" value="ECO:0007669"/>
    <property type="project" value="InterPro"/>
</dbReference>
<evidence type="ECO:0000256" key="1">
    <source>
        <dbReference type="ARBA" id="ARBA00004459"/>
    </source>
</evidence>
<dbReference type="InterPro" id="IPR003423">
    <property type="entry name" value="OMP_efflux"/>
</dbReference>
<reference evidence="5" key="3">
    <citation type="submission" date="2023-07" db="EMBL/GenBank/DDBJ databases">
        <title>The extreme plant-growth-promoting properties of Pantoea phytobeneficialis PF55 revealed by functional and genomic analysis.</title>
        <authorList>
            <person name="Nascimento F.X."/>
            <person name="Marcio R.J."/>
        </authorList>
    </citation>
    <scope>NUCLEOTIDE SEQUENCE</scope>
    <source>
        <strain evidence="5">PF55</strain>
    </source>
</reference>
<evidence type="ECO:0000313" key="5">
    <source>
        <dbReference type="EMBL" id="MDO6409901.1"/>
    </source>
</evidence>
<dbReference type="InterPro" id="IPR010131">
    <property type="entry name" value="MdtP/NodT-like"/>
</dbReference>
<dbReference type="NCBIfam" id="TIGR01845">
    <property type="entry name" value="outer_NodT"/>
    <property type="match status" value="1"/>
</dbReference>
<dbReference type="EMBL" id="JAUOOM010000040">
    <property type="protein sequence ID" value="MDO6409901.1"/>
    <property type="molecule type" value="Genomic_DNA"/>
</dbReference>
<sequence>MNKSAGCYVALFPLLLAGCTSGPEQPPITTLPVKLDGQSASIPDKWWTLYHDADLNHAVEQALTNNRDLRMAAANLRAAKAVVDETDAARLPTTSLNTQAGYGSTANDQLEAALNQSDHIRTGARYGIGIDVQWEIDFFGRLRSMRHAANADALAVMAEEEGARVLVAAETTRAWLSACSYAQRIGIAQRSLLLAAQGQQLASQLYQSGAGVELDVIRAQNQVELAAAELPPLQAARHNALAELAVLMGQLPDNPPQAAMQCQSTPSLTSIAVPHSEGMRMLSRRPDVLKAQQALIAATARIGVATADFYPQISIGGSVFSSAHQPDGWDKSGATVWSLGPLISWSFPNVSEQRARLAQANAHEQSALAHFDAIILGALKDVQQGMTNYNAALQQNAALQKAAAGSQHALKLASIARKEGAATALAFLDAQRTDIAIQHQLASADTQLINTQIALFKSLGGGWQQAPAIPLPEPQRRPVPSQISLVDNREIKQ</sequence>
<keyword evidence="8" id="KW-1185">Reference proteome</keyword>
<dbReference type="SUPFAM" id="SSF56954">
    <property type="entry name" value="Outer membrane efflux proteins (OEP)"/>
    <property type="match status" value="1"/>
</dbReference>
<dbReference type="GO" id="GO:0009279">
    <property type="term" value="C:cell outer membrane"/>
    <property type="evidence" value="ECO:0007669"/>
    <property type="project" value="UniProtKB-SubCell"/>
</dbReference>
<evidence type="ECO:0000313" key="8">
    <source>
        <dbReference type="Proteomes" id="UP001171299"/>
    </source>
</evidence>
<accession>A0AAP9HAX0</accession>
<protein>
    <submittedName>
        <fullName evidence="6">RND transporter</fullName>
    </submittedName>
    <submittedName>
        <fullName evidence="5">TolC family protein</fullName>
    </submittedName>
</protein>
<dbReference type="Pfam" id="PF02321">
    <property type="entry name" value="OEP"/>
    <property type="match status" value="2"/>
</dbReference>
<evidence type="ECO:0000256" key="3">
    <source>
        <dbReference type="RuleBase" id="RU362097"/>
    </source>
</evidence>
<dbReference type="RefSeq" id="WP_208726940.1">
    <property type="nucleotide sequence ID" value="NZ_CP024639.1"/>
</dbReference>